<evidence type="ECO:0000313" key="7">
    <source>
        <dbReference type="Proteomes" id="UP000318138"/>
    </source>
</evidence>
<protein>
    <submittedName>
        <fullName evidence="6">Phage holin family protein</fullName>
    </submittedName>
</protein>
<comment type="subcellular location">
    <subcellularLocation>
        <location evidence="1">Membrane</location>
        <topology evidence="1">Multi-pass membrane protein</topology>
    </subcellularLocation>
</comment>
<accession>A0A859FGV4</accession>
<sequence length="160" mass="17530">MKGKGVLMGDIALNSAKIGTGFVTTLISFLWGEWSVFLTALFVFVTFDWLTGLAAAWRNEELSAREGFWGVTKKMFIFGVITLAYHADNVYAELADGPLEIGEFHLSAVGAAILWYLANEAISITENLGRIGMRLPTFAIKAIKAFESKDESKKDKDGVA</sequence>
<dbReference type="InterPro" id="IPR006480">
    <property type="entry name" value="Phage_holin_4_1"/>
</dbReference>
<keyword evidence="4" id="KW-0472">Membrane</keyword>
<dbReference type="Proteomes" id="UP000318138">
    <property type="component" value="Chromosome"/>
</dbReference>
<evidence type="ECO:0000256" key="3">
    <source>
        <dbReference type="ARBA" id="ARBA00022989"/>
    </source>
</evidence>
<evidence type="ECO:0000256" key="4">
    <source>
        <dbReference type="ARBA" id="ARBA00023136"/>
    </source>
</evidence>
<dbReference type="NCBIfam" id="TIGR01593">
    <property type="entry name" value="holin_tox_secr"/>
    <property type="match status" value="1"/>
</dbReference>
<name>A0A859FGV4_9BACI</name>
<keyword evidence="3" id="KW-1133">Transmembrane helix</keyword>
<dbReference type="Pfam" id="PF05105">
    <property type="entry name" value="Phage_holin_4_1"/>
    <property type="match status" value="1"/>
</dbReference>
<proteinExistence type="inferred from homology"/>
<reference evidence="7" key="1">
    <citation type="submission" date="2019-07" db="EMBL/GenBank/DDBJ databases">
        <title>Bacillus alkalisoli sp. nov. isolated from saline soil.</title>
        <authorList>
            <person name="Sun J.-Q."/>
            <person name="Xu L."/>
        </authorList>
    </citation>
    <scope>NUCLEOTIDE SEQUENCE [LARGE SCALE GENOMIC DNA]</scope>
    <source>
        <strain evidence="7">M4U3P1</strain>
    </source>
</reference>
<dbReference type="KEGG" id="psua:FLK61_35075"/>
<keyword evidence="7" id="KW-1185">Reference proteome</keyword>
<comment type="similarity">
    <text evidence="5">Belongs to the bacteriophage holin family. Cp-1 holin subfamily.</text>
</comment>
<gene>
    <name evidence="6" type="ORF">FLK61_35075</name>
</gene>
<organism evidence="6 7">
    <name type="scientific">Paenalkalicoccus suaedae</name>
    <dbReference type="NCBI Taxonomy" id="2592382"/>
    <lineage>
        <taxon>Bacteria</taxon>
        <taxon>Bacillati</taxon>
        <taxon>Bacillota</taxon>
        <taxon>Bacilli</taxon>
        <taxon>Bacillales</taxon>
        <taxon>Bacillaceae</taxon>
        <taxon>Paenalkalicoccus</taxon>
    </lineage>
</organism>
<dbReference type="RefSeq" id="WP_176009875.1">
    <property type="nucleotide sequence ID" value="NZ_CP041372.2"/>
</dbReference>
<evidence type="ECO:0000313" key="6">
    <source>
        <dbReference type="EMBL" id="QKS71892.1"/>
    </source>
</evidence>
<evidence type="ECO:0000256" key="5">
    <source>
        <dbReference type="ARBA" id="ARBA00023600"/>
    </source>
</evidence>
<evidence type="ECO:0000256" key="2">
    <source>
        <dbReference type="ARBA" id="ARBA00022692"/>
    </source>
</evidence>
<keyword evidence="2" id="KW-0812">Transmembrane</keyword>
<dbReference type="EMBL" id="CP041372">
    <property type="protein sequence ID" value="QKS71892.1"/>
    <property type="molecule type" value="Genomic_DNA"/>
</dbReference>
<dbReference type="GO" id="GO:0016020">
    <property type="term" value="C:membrane"/>
    <property type="evidence" value="ECO:0007669"/>
    <property type="project" value="UniProtKB-SubCell"/>
</dbReference>
<evidence type="ECO:0000256" key="1">
    <source>
        <dbReference type="ARBA" id="ARBA00004141"/>
    </source>
</evidence>
<dbReference type="AlphaFoldDB" id="A0A859FGV4"/>